<dbReference type="Gene3D" id="3.30.200.20">
    <property type="entry name" value="Phosphorylase Kinase, domain 1"/>
    <property type="match status" value="1"/>
</dbReference>
<dbReference type="SUPFAM" id="SSF56112">
    <property type="entry name" value="Protein kinase-like (PK-like)"/>
    <property type="match status" value="1"/>
</dbReference>
<dbReference type="EMBL" id="LCKQ01000012">
    <property type="protein sequence ID" value="KKU03715.1"/>
    <property type="molecule type" value="Genomic_DNA"/>
</dbReference>
<dbReference type="InterPro" id="IPR011009">
    <property type="entry name" value="Kinase-like_dom_sf"/>
</dbReference>
<dbReference type="InterPro" id="IPR050249">
    <property type="entry name" value="Pseudomonas-type_ThrB"/>
</dbReference>
<feature type="domain" description="Aminoglycoside phosphotransferase" evidence="2">
    <location>
        <begin position="36"/>
        <end position="269"/>
    </location>
</feature>
<gene>
    <name evidence="3" type="ORF">UX03_C0012G0007</name>
</gene>
<comment type="caution">
    <text evidence="3">The sequence shown here is derived from an EMBL/GenBank/DDBJ whole genome shotgun (WGS) entry which is preliminary data.</text>
</comment>
<dbReference type="PANTHER" id="PTHR21064:SF6">
    <property type="entry name" value="AMINOGLYCOSIDE PHOSPHOTRANSFERASE DOMAIN-CONTAINING PROTEIN"/>
    <property type="match status" value="1"/>
</dbReference>
<dbReference type="Pfam" id="PF01636">
    <property type="entry name" value="APH"/>
    <property type="match status" value="1"/>
</dbReference>
<keyword evidence="3" id="KW-0808">Transferase</keyword>
<evidence type="ECO:0000259" key="2">
    <source>
        <dbReference type="Pfam" id="PF01636"/>
    </source>
</evidence>
<evidence type="ECO:0000313" key="4">
    <source>
        <dbReference type="Proteomes" id="UP000034086"/>
    </source>
</evidence>
<dbReference type="Proteomes" id="UP000034086">
    <property type="component" value="Unassembled WGS sequence"/>
</dbReference>
<reference evidence="3 4" key="1">
    <citation type="journal article" date="2015" name="Nature">
        <title>rRNA introns, odd ribosomes, and small enigmatic genomes across a large radiation of phyla.</title>
        <authorList>
            <person name="Brown C.T."/>
            <person name="Hug L.A."/>
            <person name="Thomas B.C."/>
            <person name="Sharon I."/>
            <person name="Castelle C.J."/>
            <person name="Singh A."/>
            <person name="Wilkins M.J."/>
            <person name="Williams K.H."/>
            <person name="Banfield J.F."/>
        </authorList>
    </citation>
    <scope>NUCLEOTIDE SEQUENCE [LARGE SCALE GENOMIC DNA]</scope>
</reference>
<comment type="similarity">
    <text evidence="1">Belongs to the pseudomonas-type ThrB family.</text>
</comment>
<organism evidence="3 4">
    <name type="scientific">Candidatus Woesebacteria bacterium GW2011_GWE1_45_18</name>
    <dbReference type="NCBI Taxonomy" id="1618598"/>
    <lineage>
        <taxon>Bacteria</taxon>
        <taxon>Candidatus Woeseibacteriota</taxon>
    </lineage>
</organism>
<sequence>MKASEFQKRIGYEGELARVVSKVAVDFSLGKYLNHKVVEAGYEDLNLIVTTHKGKYLVKILANFRNNESCKRYIDIILRALEAGVNHPRLLQSSQGYLYKNNFDGKEIRLVVMDYIEGQTLYDSREKVSLEDARFLVQQAAAINKIDLKVPFVYDSWAVVNFLKEWKENKEVFPEQDKDLIDPVFDKFSKFNVKSLPTAFVHGDIIRTNVMRDEHGELYIFDFSVANNYPRIQELAVLLCNVLYDDKDPNVFMDYYELALDEYRKLSELTKLEIGTLPLYLKAAHAMHIIGAGKEKYKKGNKSEENEYWLSQGRNGLRDMNKLFK</sequence>
<proteinExistence type="inferred from homology"/>
<protein>
    <submittedName>
        <fullName evidence="3">Scyllo-inosamine-4-phosphate amidinotransferase</fullName>
    </submittedName>
</protein>
<evidence type="ECO:0000256" key="1">
    <source>
        <dbReference type="ARBA" id="ARBA00038240"/>
    </source>
</evidence>
<accession>A0A0G1Q4Y1</accession>
<dbReference type="InterPro" id="IPR002575">
    <property type="entry name" value="Aminoglycoside_PTrfase"/>
</dbReference>
<name>A0A0G1Q4Y1_9BACT</name>
<dbReference type="GO" id="GO:0019202">
    <property type="term" value="F:amino acid kinase activity"/>
    <property type="evidence" value="ECO:0007669"/>
    <property type="project" value="TreeGrafter"/>
</dbReference>
<dbReference type="PANTHER" id="PTHR21064">
    <property type="entry name" value="AMINOGLYCOSIDE PHOSPHOTRANSFERASE DOMAIN-CONTAINING PROTEIN-RELATED"/>
    <property type="match status" value="1"/>
</dbReference>
<dbReference type="Gene3D" id="3.90.1200.10">
    <property type="match status" value="1"/>
</dbReference>
<evidence type="ECO:0000313" key="3">
    <source>
        <dbReference type="EMBL" id="KKU03715.1"/>
    </source>
</evidence>
<dbReference type="AlphaFoldDB" id="A0A0G1Q4Y1"/>